<proteinExistence type="predicted"/>
<protein>
    <recommendedName>
        <fullName evidence="1">HMA domain-containing protein</fullName>
    </recommendedName>
</protein>
<dbReference type="GO" id="GO:0046872">
    <property type="term" value="F:metal ion binding"/>
    <property type="evidence" value="ECO:0007669"/>
    <property type="project" value="InterPro"/>
</dbReference>
<feature type="domain" description="HMA" evidence="1">
    <location>
        <begin position="2"/>
        <end position="76"/>
    </location>
</feature>
<name>A0A916JWH8_9MICO</name>
<evidence type="ECO:0000313" key="2">
    <source>
        <dbReference type="EMBL" id="CAG7605873.1"/>
    </source>
</evidence>
<organism evidence="2 3">
    <name type="scientific">Leucobacter soli</name>
    <dbReference type="NCBI Taxonomy" id="2812850"/>
    <lineage>
        <taxon>Bacteria</taxon>
        <taxon>Bacillati</taxon>
        <taxon>Actinomycetota</taxon>
        <taxon>Actinomycetes</taxon>
        <taxon>Micrococcales</taxon>
        <taxon>Microbacteriaceae</taxon>
        <taxon>Leucobacter</taxon>
    </lineage>
</organism>
<dbReference type="Proteomes" id="UP000693892">
    <property type="component" value="Unassembled WGS sequence"/>
</dbReference>
<keyword evidence="3" id="KW-1185">Reference proteome</keyword>
<dbReference type="PROSITE" id="PS50846">
    <property type="entry name" value="HMA_2"/>
    <property type="match status" value="1"/>
</dbReference>
<dbReference type="EMBL" id="CAJVAP010000008">
    <property type="protein sequence ID" value="CAG7605873.1"/>
    <property type="molecule type" value="Genomic_DNA"/>
</dbReference>
<dbReference type="RefSeq" id="WP_218114494.1">
    <property type="nucleotide sequence ID" value="NZ_CAJVAP010000008.1"/>
</dbReference>
<evidence type="ECO:0000313" key="3">
    <source>
        <dbReference type="Proteomes" id="UP000693892"/>
    </source>
</evidence>
<dbReference type="AlphaFoldDB" id="A0A916JWH8"/>
<reference evidence="2" key="1">
    <citation type="submission" date="2021-06" db="EMBL/GenBank/DDBJ databases">
        <authorList>
            <person name="Criscuolo A."/>
        </authorList>
    </citation>
    <scope>NUCLEOTIDE SEQUENCE</scope>
    <source>
        <strain evidence="2">CIP111803</strain>
    </source>
</reference>
<accession>A0A916JWH8</accession>
<comment type="caution">
    <text evidence="2">The sequence shown here is derived from an EMBL/GenBank/DDBJ whole genome shotgun (WGS) entry which is preliminary data.</text>
</comment>
<dbReference type="CDD" id="cd00371">
    <property type="entry name" value="HMA"/>
    <property type="match status" value="1"/>
</dbReference>
<sequence>MGTIEYTVTGMTCTSCERHVRDEIGRIAGVTGVKVDHRTGRLAVTADAASGAADVNAVDFDAAVLAAVDEAGYSAARS</sequence>
<evidence type="ECO:0000259" key="1">
    <source>
        <dbReference type="PROSITE" id="PS50846"/>
    </source>
</evidence>
<gene>
    <name evidence="2" type="ORF">LEUCIP111803_00864</name>
</gene>
<dbReference type="Pfam" id="PF00403">
    <property type="entry name" value="HMA"/>
    <property type="match status" value="1"/>
</dbReference>
<dbReference type="InterPro" id="IPR006121">
    <property type="entry name" value="HMA_dom"/>
</dbReference>